<dbReference type="GO" id="GO:0000981">
    <property type="term" value="F:DNA-binding transcription factor activity, RNA polymerase II-specific"/>
    <property type="evidence" value="ECO:0007669"/>
    <property type="project" value="InterPro"/>
</dbReference>
<evidence type="ECO:0000313" key="4">
    <source>
        <dbReference type="EMBL" id="KAJ7605927.1"/>
    </source>
</evidence>
<dbReference type="Gene3D" id="4.10.240.10">
    <property type="entry name" value="Zn(2)-C6 fungal-type DNA-binding domain"/>
    <property type="match status" value="1"/>
</dbReference>
<feature type="region of interest" description="Disordered" evidence="2">
    <location>
        <begin position="88"/>
        <end position="109"/>
    </location>
</feature>
<evidence type="ECO:0000256" key="1">
    <source>
        <dbReference type="ARBA" id="ARBA00023242"/>
    </source>
</evidence>
<feature type="domain" description="Zn(2)-C6 fungal-type" evidence="3">
    <location>
        <begin position="26"/>
        <end position="59"/>
    </location>
</feature>
<dbReference type="InterPro" id="IPR001138">
    <property type="entry name" value="Zn2Cys6_DnaBD"/>
</dbReference>
<dbReference type="SUPFAM" id="SSF57701">
    <property type="entry name" value="Zn2/Cys6 DNA-binding domain"/>
    <property type="match status" value="1"/>
</dbReference>
<dbReference type="PANTHER" id="PTHR31668:SF17">
    <property type="entry name" value="ZN(II)2CYS6 TRANSCRIPTION FACTOR (EUROFUNG)"/>
    <property type="match status" value="1"/>
</dbReference>
<evidence type="ECO:0000256" key="2">
    <source>
        <dbReference type="SAM" id="MobiDB-lite"/>
    </source>
</evidence>
<dbReference type="GO" id="GO:0005634">
    <property type="term" value="C:nucleus"/>
    <property type="evidence" value="ECO:0007669"/>
    <property type="project" value="TreeGrafter"/>
</dbReference>
<dbReference type="GO" id="GO:0001080">
    <property type="term" value="P:nitrogen catabolite activation of transcription from RNA polymerase II promoter"/>
    <property type="evidence" value="ECO:0007669"/>
    <property type="project" value="TreeGrafter"/>
</dbReference>
<comment type="caution">
    <text evidence="4">The sequence shown here is derived from an EMBL/GenBank/DDBJ whole genome shotgun (WGS) entry which is preliminary data.</text>
</comment>
<dbReference type="PROSITE" id="PS50048">
    <property type="entry name" value="ZN2_CY6_FUNGAL_2"/>
    <property type="match status" value="1"/>
</dbReference>
<dbReference type="Pfam" id="PF00172">
    <property type="entry name" value="Zn_clus"/>
    <property type="match status" value="1"/>
</dbReference>
<dbReference type="InterPro" id="IPR036864">
    <property type="entry name" value="Zn2-C6_fun-type_DNA-bd_sf"/>
</dbReference>
<dbReference type="EMBL" id="JARKIF010000066">
    <property type="protein sequence ID" value="KAJ7605927.1"/>
    <property type="molecule type" value="Genomic_DNA"/>
</dbReference>
<proteinExistence type="predicted"/>
<feature type="region of interest" description="Disordered" evidence="2">
    <location>
        <begin position="156"/>
        <end position="216"/>
    </location>
</feature>
<protein>
    <recommendedName>
        <fullName evidence="3">Zn(2)-C6 fungal-type domain-containing protein</fullName>
    </recommendedName>
</protein>
<reference evidence="4" key="1">
    <citation type="submission" date="2023-03" db="EMBL/GenBank/DDBJ databases">
        <title>Massive genome expansion in bonnet fungi (Mycena s.s.) driven by repeated elements and novel gene families across ecological guilds.</title>
        <authorList>
            <consortium name="Lawrence Berkeley National Laboratory"/>
            <person name="Harder C.B."/>
            <person name="Miyauchi S."/>
            <person name="Viragh M."/>
            <person name="Kuo A."/>
            <person name="Thoen E."/>
            <person name="Andreopoulos B."/>
            <person name="Lu D."/>
            <person name="Skrede I."/>
            <person name="Drula E."/>
            <person name="Henrissat B."/>
            <person name="Morin E."/>
            <person name="Kohler A."/>
            <person name="Barry K."/>
            <person name="LaButti K."/>
            <person name="Morin E."/>
            <person name="Salamov A."/>
            <person name="Lipzen A."/>
            <person name="Mereny Z."/>
            <person name="Hegedus B."/>
            <person name="Baldrian P."/>
            <person name="Stursova M."/>
            <person name="Weitz H."/>
            <person name="Taylor A."/>
            <person name="Grigoriev I.V."/>
            <person name="Nagy L.G."/>
            <person name="Martin F."/>
            <person name="Kauserud H."/>
        </authorList>
    </citation>
    <scope>NUCLEOTIDE SEQUENCE</scope>
    <source>
        <strain evidence="4">9284</strain>
    </source>
</reference>
<keyword evidence="1" id="KW-0539">Nucleus</keyword>
<organism evidence="4 5">
    <name type="scientific">Roridomyces roridus</name>
    <dbReference type="NCBI Taxonomy" id="1738132"/>
    <lineage>
        <taxon>Eukaryota</taxon>
        <taxon>Fungi</taxon>
        <taxon>Dikarya</taxon>
        <taxon>Basidiomycota</taxon>
        <taxon>Agaricomycotina</taxon>
        <taxon>Agaricomycetes</taxon>
        <taxon>Agaricomycetidae</taxon>
        <taxon>Agaricales</taxon>
        <taxon>Marasmiineae</taxon>
        <taxon>Mycenaceae</taxon>
        <taxon>Roridomyces</taxon>
    </lineage>
</organism>
<sequence>MPQSFYPPSKESQRLFTLTKKRTLVACSACRKRRVRCNAINGDHNPCERCQRRNLPCEYISVAKEFERAPTPTPSPNTGRGRRIEPIATPTLPYIPPAPSISTSTRGRGGGGGGEFYFDAGFEQIQPTGLIVPQQAQQQFSAYGQGQSFGYENDYPYASANRPSEWTTPYDQHQQQYRPQPQHQTYPMPSPDSMYLNAQHPNHSYTPRMETNMYSQ</sequence>
<evidence type="ECO:0000313" key="5">
    <source>
        <dbReference type="Proteomes" id="UP001221142"/>
    </source>
</evidence>
<feature type="compositionally biased region" description="Low complexity" evidence="2">
    <location>
        <begin position="169"/>
        <end position="187"/>
    </location>
</feature>
<dbReference type="GO" id="GO:0008270">
    <property type="term" value="F:zinc ion binding"/>
    <property type="evidence" value="ECO:0007669"/>
    <property type="project" value="InterPro"/>
</dbReference>
<dbReference type="PROSITE" id="PS00463">
    <property type="entry name" value="ZN2_CY6_FUNGAL_1"/>
    <property type="match status" value="1"/>
</dbReference>
<evidence type="ECO:0000259" key="3">
    <source>
        <dbReference type="PROSITE" id="PS50048"/>
    </source>
</evidence>
<dbReference type="AlphaFoldDB" id="A0AAD7B027"/>
<dbReference type="InterPro" id="IPR050797">
    <property type="entry name" value="Carb_Metab_Trans_Reg"/>
</dbReference>
<dbReference type="PANTHER" id="PTHR31668">
    <property type="entry name" value="GLUCOSE TRANSPORT TRANSCRIPTION REGULATOR RGT1-RELATED-RELATED"/>
    <property type="match status" value="1"/>
</dbReference>
<dbReference type="Proteomes" id="UP001221142">
    <property type="component" value="Unassembled WGS sequence"/>
</dbReference>
<dbReference type="CDD" id="cd00067">
    <property type="entry name" value="GAL4"/>
    <property type="match status" value="1"/>
</dbReference>
<accession>A0AAD7B027</accession>
<gene>
    <name evidence="4" type="ORF">FB45DRAFT_879086</name>
</gene>
<dbReference type="SMART" id="SM00066">
    <property type="entry name" value="GAL4"/>
    <property type="match status" value="1"/>
</dbReference>
<keyword evidence="5" id="KW-1185">Reference proteome</keyword>
<name>A0AAD7B027_9AGAR</name>